<comment type="caution">
    <text evidence="3">The sequence shown here is derived from an EMBL/GenBank/DDBJ whole genome shotgun (WGS) entry which is preliminary data.</text>
</comment>
<evidence type="ECO:0000313" key="4">
    <source>
        <dbReference type="Proteomes" id="UP000446348"/>
    </source>
</evidence>
<dbReference type="Proteomes" id="UP000446348">
    <property type="component" value="Unassembled WGS sequence"/>
</dbReference>
<dbReference type="Pfam" id="PF03796">
    <property type="entry name" value="DnaB_C"/>
    <property type="match status" value="1"/>
</dbReference>
<evidence type="ECO:0000313" key="5">
    <source>
        <dbReference type="Proteomes" id="UP000462501"/>
    </source>
</evidence>
<reference evidence="2 4" key="1">
    <citation type="submission" date="2018-08" db="EMBL/GenBank/DDBJ databases">
        <title>Murine metabolic-syndrome-specific gut microbial biobank.</title>
        <authorList>
            <person name="Liu C."/>
        </authorList>
    </citation>
    <scope>NUCLEOTIDE SEQUENCE [LARGE SCALE GENOMIC DNA]</scope>
    <source>
        <strain evidence="2 4">X69</strain>
    </source>
</reference>
<dbReference type="CDD" id="cd01029">
    <property type="entry name" value="TOPRIM_primases"/>
    <property type="match status" value="1"/>
</dbReference>
<dbReference type="PROSITE" id="PS51199">
    <property type="entry name" value="SF4_HELICASE"/>
    <property type="match status" value="1"/>
</dbReference>
<dbReference type="Pfam" id="PF13155">
    <property type="entry name" value="Toprim_2"/>
    <property type="match status" value="1"/>
</dbReference>
<evidence type="ECO:0000313" key="2">
    <source>
        <dbReference type="EMBL" id="NBI80234.1"/>
    </source>
</evidence>
<dbReference type="PANTHER" id="PTHR30153:SF2">
    <property type="entry name" value="REPLICATIVE DNA HELICASE"/>
    <property type="match status" value="1"/>
</dbReference>
<dbReference type="Gene3D" id="3.40.50.300">
    <property type="entry name" value="P-loop containing nucleotide triphosphate hydrolases"/>
    <property type="match status" value="1"/>
</dbReference>
<dbReference type="EMBL" id="QXWZ01000039">
    <property type="protein sequence ID" value="NBI80234.1"/>
    <property type="molecule type" value="Genomic_DNA"/>
</dbReference>
<sequence>MQWDDRFLGELRALLPEYMAQKRIVVGSRGKKLIRCINPEHHDRTPSMSYHPQSRRLHCFGCGANYDLFDVIAMDYPDCDSFPRQVKKACELFHIPLPKDPPASKPAARAVRPAAAQSAPAGEAADYTNMVRAAVAKHGAGGSYFTARGIPRALCEQYSLYEAGGRAWMPVFMGEKCTCYCARATGDDITPRYKNSPGAMDIFNAGYLTGEGKGGALFITEAILDALSIEACGYRAVALCGAANVAKWLSLCAAHPAAAAGYTLVAAGDMDAAGERMNRSLKEGLEALGLPCAVLQLPDGAKDANELLLSDRAALSRALAEAAGARQAAYAAGSAAHALEALLDTSLRRASRSACPTGFAALDDVLDGGLYAGLYIIGAISSLGKTSFVLQIADYIAAHQTDVLFFSLEMSKFELMAKSLSRLTYCLDASPGHTRAFTARQVLRVDPDMPLEKSTLLSEALKEYRTAAEGLFIWEGLADVGAREIRERVQNHIQIRGCKPVVVIDYLQILKPDDPRATDKQNTDRAVVELKRISRDFDLTVLAISSFNRENYRNAVSMEAFKESGAVEYSSDVLFGLQLAGAGEAGFDVNAAKARSPRAVELVMLKNRNGIPYAKIEYAYAARFSHFGEGRVSHKP</sequence>
<dbReference type="Gene3D" id="3.90.580.10">
    <property type="entry name" value="Zinc finger, CHC2-type domain"/>
    <property type="match status" value="1"/>
</dbReference>
<dbReference type="AlphaFoldDB" id="A0A845SXD5"/>
<dbReference type="GO" id="GO:0003678">
    <property type="term" value="F:DNA helicase activity"/>
    <property type="evidence" value="ECO:0007669"/>
    <property type="project" value="InterPro"/>
</dbReference>
<dbReference type="SUPFAM" id="SSF52540">
    <property type="entry name" value="P-loop containing nucleoside triphosphate hydrolases"/>
    <property type="match status" value="1"/>
</dbReference>
<gene>
    <name evidence="2" type="ORF">D3Z39_15465</name>
    <name evidence="3" type="ORF">FMM72_10090</name>
</gene>
<accession>A0A845SXD5</accession>
<dbReference type="GO" id="GO:0003899">
    <property type="term" value="F:DNA-directed RNA polymerase activity"/>
    <property type="evidence" value="ECO:0007669"/>
    <property type="project" value="InterPro"/>
</dbReference>
<dbReference type="InterPro" id="IPR002694">
    <property type="entry name" value="Znf_CHC2"/>
</dbReference>
<dbReference type="Pfam" id="PF01807">
    <property type="entry name" value="Zn_ribbon_DnaG"/>
    <property type="match status" value="1"/>
</dbReference>
<proteinExistence type="predicted"/>
<dbReference type="GO" id="GO:0003677">
    <property type="term" value="F:DNA binding"/>
    <property type="evidence" value="ECO:0007669"/>
    <property type="project" value="InterPro"/>
</dbReference>
<dbReference type="Proteomes" id="UP000462501">
    <property type="component" value="Unassembled WGS sequence"/>
</dbReference>
<dbReference type="InterPro" id="IPR034154">
    <property type="entry name" value="TOPRIM_DnaG/twinkle"/>
</dbReference>
<protein>
    <recommendedName>
        <fullName evidence="1">SF4 helicase domain-containing protein</fullName>
    </recommendedName>
</protein>
<evidence type="ECO:0000259" key="1">
    <source>
        <dbReference type="PROSITE" id="PS51199"/>
    </source>
</evidence>
<dbReference type="GO" id="GO:0006260">
    <property type="term" value="P:DNA replication"/>
    <property type="evidence" value="ECO:0007669"/>
    <property type="project" value="InterPro"/>
</dbReference>
<feature type="domain" description="SF4 helicase" evidence="1">
    <location>
        <begin position="348"/>
        <end position="634"/>
    </location>
</feature>
<dbReference type="PANTHER" id="PTHR30153">
    <property type="entry name" value="REPLICATIVE DNA HELICASE DNAB"/>
    <property type="match status" value="1"/>
</dbReference>
<reference evidence="3 5" key="2">
    <citation type="submission" date="2019-06" db="EMBL/GenBank/DDBJ databases">
        <title>Draft genome sequences of 15 bacterial species constituting the stable defined intestinal microbiota of the GM15 gnotobiotic mouse model.</title>
        <authorList>
            <person name="Elie C."/>
            <person name="Mathieu A."/>
            <person name="Saliou A."/>
            <person name="Darnaud M."/>
            <person name="Leulier F."/>
            <person name="Tamellini A."/>
        </authorList>
    </citation>
    <scope>NUCLEOTIDE SEQUENCE [LARGE SCALE GENOMIC DNA]</scope>
    <source>
        <strain evidence="3 5">JM4-15</strain>
    </source>
</reference>
<dbReference type="EMBL" id="VIQT01000012">
    <property type="protein sequence ID" value="NDO39588.1"/>
    <property type="molecule type" value="Genomic_DNA"/>
</dbReference>
<dbReference type="InterPro" id="IPR027417">
    <property type="entry name" value="P-loop_NTPase"/>
</dbReference>
<dbReference type="GO" id="GO:0008270">
    <property type="term" value="F:zinc ion binding"/>
    <property type="evidence" value="ECO:0007669"/>
    <property type="project" value="InterPro"/>
</dbReference>
<dbReference type="GO" id="GO:0005524">
    <property type="term" value="F:ATP binding"/>
    <property type="evidence" value="ECO:0007669"/>
    <property type="project" value="InterPro"/>
</dbReference>
<organism evidence="3 5">
    <name type="scientific">Anaerotruncus colihominis</name>
    <dbReference type="NCBI Taxonomy" id="169435"/>
    <lineage>
        <taxon>Bacteria</taxon>
        <taxon>Bacillati</taxon>
        <taxon>Bacillota</taxon>
        <taxon>Clostridia</taxon>
        <taxon>Eubacteriales</taxon>
        <taxon>Oscillospiraceae</taxon>
        <taxon>Anaerotruncus</taxon>
    </lineage>
</organism>
<dbReference type="InterPro" id="IPR036977">
    <property type="entry name" value="DNA_primase_Znf_CHC2"/>
</dbReference>
<dbReference type="OrthoDB" id="2206610at2"/>
<dbReference type="GO" id="GO:0005829">
    <property type="term" value="C:cytosol"/>
    <property type="evidence" value="ECO:0007669"/>
    <property type="project" value="TreeGrafter"/>
</dbReference>
<dbReference type="RefSeq" id="WP_160210928.1">
    <property type="nucleotide sequence ID" value="NZ_JANJZM010000016.1"/>
</dbReference>
<dbReference type="SUPFAM" id="SSF57783">
    <property type="entry name" value="Zinc beta-ribbon"/>
    <property type="match status" value="1"/>
</dbReference>
<evidence type="ECO:0000313" key="3">
    <source>
        <dbReference type="EMBL" id="NDO39588.1"/>
    </source>
</evidence>
<dbReference type="Gene3D" id="3.40.1360.10">
    <property type="match status" value="1"/>
</dbReference>
<dbReference type="InterPro" id="IPR007694">
    <property type="entry name" value="DNA_helicase_DnaB-like_C"/>
</dbReference>
<name>A0A845SXD5_9FIRM</name>